<dbReference type="KEGG" id="lcy:LC20004_00475"/>
<protein>
    <submittedName>
        <fullName evidence="8">6-phospho-alpha-glucosidase</fullName>
    </submittedName>
</protein>
<dbReference type="InterPro" id="IPR001088">
    <property type="entry name" value="Glyco_hydro_4"/>
</dbReference>
<dbReference type="PROSITE" id="PS01324">
    <property type="entry name" value="GLYCOSYL_HYDROL_F4"/>
    <property type="match status" value="1"/>
</dbReference>
<evidence type="ECO:0000256" key="2">
    <source>
        <dbReference type="ARBA" id="ARBA00022723"/>
    </source>
</evidence>
<dbReference type="RefSeq" id="WP_010014474.1">
    <property type="nucleotide sequence ID" value="NZ_AEOS01000298.1"/>
</dbReference>
<dbReference type="InterPro" id="IPR019802">
    <property type="entry name" value="GlycHydrolase_4_CS"/>
</dbReference>
<dbReference type="GO" id="GO:0005975">
    <property type="term" value="P:carbohydrate metabolic process"/>
    <property type="evidence" value="ECO:0007669"/>
    <property type="project" value="InterPro"/>
</dbReference>
<reference evidence="8 9" key="1">
    <citation type="submission" date="2016-10" db="EMBL/GenBank/DDBJ databases">
        <title>The whole genome sequencing and assembly of L. cotyniformis subsp. torquens DSM 20004 strain.</title>
        <authorList>
            <person name="Park M.-K."/>
            <person name="Lee Y.-J."/>
            <person name="Yi H."/>
            <person name="Bahn Y.-S."/>
            <person name="Kim J.F."/>
            <person name="Lee D.-W."/>
        </authorList>
    </citation>
    <scope>NUCLEOTIDE SEQUENCE [LARGE SCALE GENOMIC DNA]</scope>
    <source>
        <strain evidence="8 9">DSM 20004</strain>
    </source>
</reference>
<dbReference type="Pfam" id="PF02056">
    <property type="entry name" value="Glyco_hydro_4"/>
    <property type="match status" value="1"/>
</dbReference>
<dbReference type="PANTHER" id="PTHR32092:SF14">
    <property type="entry name" value="MALTOSE-6'-PHOSPHATE GLUCOSIDASE"/>
    <property type="match status" value="1"/>
</dbReference>
<gene>
    <name evidence="8" type="ORF">LC20004_00475</name>
</gene>
<dbReference type="EMBL" id="CP017697">
    <property type="protein sequence ID" value="ATO42483.1"/>
    <property type="molecule type" value="Genomic_DNA"/>
</dbReference>
<keyword evidence="2" id="KW-0479">Metal-binding</keyword>
<keyword evidence="3 7" id="KW-0378">Hydrolase</keyword>
<dbReference type="PANTHER" id="PTHR32092">
    <property type="entry name" value="6-PHOSPHO-BETA-GLUCOSIDASE-RELATED"/>
    <property type="match status" value="1"/>
</dbReference>
<evidence type="ECO:0000256" key="5">
    <source>
        <dbReference type="ARBA" id="ARBA00023211"/>
    </source>
</evidence>
<dbReference type="InterPro" id="IPR036291">
    <property type="entry name" value="NAD(P)-bd_dom_sf"/>
</dbReference>
<dbReference type="GO" id="GO:0016616">
    <property type="term" value="F:oxidoreductase activity, acting on the CH-OH group of donors, NAD or NADP as acceptor"/>
    <property type="evidence" value="ECO:0007669"/>
    <property type="project" value="InterPro"/>
</dbReference>
<name>A0A2D1KK26_9LACO</name>
<evidence type="ECO:0000256" key="7">
    <source>
        <dbReference type="RuleBase" id="RU361152"/>
    </source>
</evidence>
<evidence type="ECO:0000256" key="3">
    <source>
        <dbReference type="ARBA" id="ARBA00022801"/>
    </source>
</evidence>
<dbReference type="SUPFAM" id="SSF56327">
    <property type="entry name" value="LDH C-terminal domain-like"/>
    <property type="match status" value="1"/>
</dbReference>
<dbReference type="SUPFAM" id="SSF51735">
    <property type="entry name" value="NAD(P)-binding Rossmann-fold domains"/>
    <property type="match status" value="1"/>
</dbReference>
<evidence type="ECO:0000256" key="4">
    <source>
        <dbReference type="ARBA" id="ARBA00023027"/>
    </source>
</evidence>
<dbReference type="GO" id="GO:0046872">
    <property type="term" value="F:metal ion binding"/>
    <property type="evidence" value="ECO:0007669"/>
    <property type="project" value="UniProtKB-KW"/>
</dbReference>
<dbReference type="PRINTS" id="PR00732">
    <property type="entry name" value="GLHYDRLASE4"/>
</dbReference>
<dbReference type="Gene3D" id="3.90.110.10">
    <property type="entry name" value="Lactate dehydrogenase/glycoside hydrolase, family 4, C-terminal"/>
    <property type="match status" value="1"/>
</dbReference>
<evidence type="ECO:0000256" key="1">
    <source>
        <dbReference type="ARBA" id="ARBA00010141"/>
    </source>
</evidence>
<accession>A0A2D1KK26</accession>
<evidence type="ECO:0000313" key="8">
    <source>
        <dbReference type="EMBL" id="ATO42483.1"/>
    </source>
</evidence>
<comment type="cofactor">
    <cofactor evidence="7">
        <name>NAD(+)</name>
        <dbReference type="ChEBI" id="CHEBI:57540"/>
    </cofactor>
    <text evidence="7">Binds 1 NAD(+) per subunit.</text>
</comment>
<dbReference type="Pfam" id="PF11975">
    <property type="entry name" value="Glyco_hydro_4C"/>
    <property type="match status" value="1"/>
</dbReference>
<dbReference type="Proteomes" id="UP000223559">
    <property type="component" value="Chromosome"/>
</dbReference>
<dbReference type="CDD" id="cd05298">
    <property type="entry name" value="GH4_GlvA_pagL_like"/>
    <property type="match status" value="1"/>
</dbReference>
<dbReference type="InterPro" id="IPR015955">
    <property type="entry name" value="Lactate_DH/Glyco_Ohase_4_C"/>
</dbReference>
<organism evidence="8 9">
    <name type="scientific">Loigolactobacillus coryniformis subsp. torquens DSM 20004 = KCTC 3535</name>
    <dbReference type="NCBI Taxonomy" id="1423822"/>
    <lineage>
        <taxon>Bacteria</taxon>
        <taxon>Bacillati</taxon>
        <taxon>Bacillota</taxon>
        <taxon>Bacilli</taxon>
        <taxon>Lactobacillales</taxon>
        <taxon>Lactobacillaceae</taxon>
        <taxon>Loigolactobacillus</taxon>
    </lineage>
</organism>
<dbReference type="Gene3D" id="3.40.50.720">
    <property type="entry name" value="NAD(P)-binding Rossmann-like Domain"/>
    <property type="match status" value="1"/>
</dbReference>
<sequence length="463" mass="52223">MIETTKKHSIIIAGGGSTYTAGIVMMLLENQDRFPLRALKLYDNDGERQAIIGKAIAIELQEKAPEIKFEYTTDPVEAFTDVDFCFAHIRSGGYKMREQDEKIPLAHHVVGQETCGPGGIAYGMRSIGDIIELIDFMEKYSPDCWMLNYSNPASIVAEACRRLRPKSKILNICDMPVGTQRRMSQIIGLSPKDLEVRYFGMNHFGWWTSVKDKSGHEYLPEIRDYVAKNGYLTQVEVDTQHMDASWQATHKKAQDLLAVDPKYLPNTYLKYYLYPDYVVAHSDPDYTRANEVEDGREKRVFAAARKIIEAGTSKVGEFPIDSHASFIVDLACAIAYNTHERMLLIVENNGAIANIDNDIMVEVPCIVGKDGPEPITQGKIPLFQRGMILEQAMVEKLVVSAWINHDYQQLWQALTLSKTLPSAQVAKEVLDDLIEANKEYWPELNKSALHVDLISETPVESLV</sequence>
<comment type="similarity">
    <text evidence="1 7">Belongs to the glycosyl hydrolase 4 family.</text>
</comment>
<keyword evidence="9" id="KW-1185">Reference proteome</keyword>
<keyword evidence="4 7" id="KW-0520">NAD</keyword>
<proteinExistence type="inferred from homology"/>
<evidence type="ECO:0000313" key="9">
    <source>
        <dbReference type="Proteomes" id="UP000223559"/>
    </source>
</evidence>
<keyword evidence="6 7" id="KW-0326">Glycosidase</keyword>
<dbReference type="AlphaFoldDB" id="A0A2D1KK26"/>
<keyword evidence="5" id="KW-0464">Manganese</keyword>
<evidence type="ECO:0000256" key="6">
    <source>
        <dbReference type="ARBA" id="ARBA00023295"/>
    </source>
</evidence>
<dbReference type="GO" id="GO:0004553">
    <property type="term" value="F:hydrolase activity, hydrolyzing O-glycosyl compounds"/>
    <property type="evidence" value="ECO:0007669"/>
    <property type="project" value="InterPro"/>
</dbReference>
<dbReference type="InterPro" id="IPR022616">
    <property type="entry name" value="Glyco_hydro_4_C"/>
</dbReference>